<feature type="transmembrane region" description="Helical" evidence="1">
    <location>
        <begin position="204"/>
        <end position="226"/>
    </location>
</feature>
<feature type="transmembrane region" description="Helical" evidence="1">
    <location>
        <begin position="587"/>
        <end position="606"/>
    </location>
</feature>
<accession>A0ABU7V9N8</accession>
<feature type="transmembrane region" description="Helical" evidence="1">
    <location>
        <begin position="141"/>
        <end position="163"/>
    </location>
</feature>
<keyword evidence="1" id="KW-1133">Transmembrane helix</keyword>
<keyword evidence="1" id="KW-0472">Membrane</keyword>
<keyword evidence="2" id="KW-0732">Signal</keyword>
<evidence type="ECO:0000313" key="3">
    <source>
        <dbReference type="EMBL" id="MEF2255507.1"/>
    </source>
</evidence>
<evidence type="ECO:0000313" key="4">
    <source>
        <dbReference type="Proteomes" id="UP001351900"/>
    </source>
</evidence>
<feature type="transmembrane region" description="Helical" evidence="1">
    <location>
        <begin position="488"/>
        <end position="506"/>
    </location>
</feature>
<name>A0ABU7V9N8_9MICO</name>
<sequence length="620" mass="62060">MSGVIRFALRRAAAARASLVALAAFAGLSGALVTAATAVDAARAGRSAADGLTIGGSGSLAAVAIGMLALSIALGVVLSTVEVARSRAGETRLLLARGVAPRWLVTMAVAETAVVTTVASLAGALGAAVLLWALMAAAPQIVLTATGVAVIIVGTAGSAGALAGRESPPTRAVAVAIATIVVVAILTGVATWRLLTFGVDPLSFLAPALLLLVVVAASTVLALSVLRMLSRAAARSRGLIVVTALRRLSRRPGRSAASMIAVAIAVGMSIVAASYISSADRLGDGPEALRVGADLRVVTIPDDVAPSAIADTARAGAAMGGRQLVASMPSTRSDRDRVPILALESDKLSQVMTAIPGVIDPGDWFERLSRFSDAGQIPALVSQDVADDLGLIEGDSLALDASSPSLTADMVIAGVVPVIPGTPGSRGFVVDLARLAVVSGEPVGTNQLWLASDDPGASAALVERDYPQVVVLTPDPAVAADRVRQGSVLEVSAIGSVLIALTLLVLRGGVSGVEAREAALVAIVGAGRRGAATVVAVQNTTALVVGFVAGTIGGAVTAVATVPAAVRWASGSLPAAYPVGIQVDVPVLLVLLAVLLVGGLTLAWWVRLPGALARLVREDE</sequence>
<dbReference type="Proteomes" id="UP001351900">
    <property type="component" value="Unassembled WGS sequence"/>
</dbReference>
<proteinExistence type="predicted"/>
<feature type="chain" id="PRO_5045058317" description="ABC3 transporter permease protein domain-containing protein" evidence="2">
    <location>
        <begin position="27"/>
        <end position="620"/>
    </location>
</feature>
<reference evidence="3 4" key="1">
    <citation type="submission" date="2024-01" db="EMBL/GenBank/DDBJ databases">
        <title>the genome sequence of strain Microbacterium schleiferi NBRC 15075.</title>
        <authorList>
            <person name="Ding Y."/>
            <person name="Zhang G."/>
        </authorList>
    </citation>
    <scope>NUCLEOTIDE SEQUENCE [LARGE SCALE GENOMIC DNA]</scope>
    <source>
        <strain evidence="3 4">NBRC 15075</strain>
    </source>
</reference>
<feature type="transmembrane region" description="Helical" evidence="1">
    <location>
        <begin position="256"/>
        <end position="276"/>
    </location>
</feature>
<comment type="caution">
    <text evidence="3">The sequence shown here is derived from an EMBL/GenBank/DDBJ whole genome shotgun (WGS) entry which is preliminary data.</text>
</comment>
<dbReference type="EMBL" id="JAZHOV010000005">
    <property type="protein sequence ID" value="MEF2255507.1"/>
    <property type="molecule type" value="Genomic_DNA"/>
</dbReference>
<evidence type="ECO:0000256" key="2">
    <source>
        <dbReference type="SAM" id="SignalP"/>
    </source>
</evidence>
<feature type="transmembrane region" description="Helical" evidence="1">
    <location>
        <begin position="102"/>
        <end position="135"/>
    </location>
</feature>
<keyword evidence="4" id="KW-1185">Reference proteome</keyword>
<feature type="transmembrane region" description="Helical" evidence="1">
    <location>
        <begin position="172"/>
        <end position="192"/>
    </location>
</feature>
<protein>
    <recommendedName>
        <fullName evidence="5">ABC3 transporter permease protein domain-containing protein</fullName>
    </recommendedName>
</protein>
<feature type="signal peptide" evidence="2">
    <location>
        <begin position="1"/>
        <end position="26"/>
    </location>
</feature>
<feature type="transmembrane region" description="Helical" evidence="1">
    <location>
        <begin position="543"/>
        <end position="566"/>
    </location>
</feature>
<feature type="transmembrane region" description="Helical" evidence="1">
    <location>
        <begin position="59"/>
        <end position="81"/>
    </location>
</feature>
<organism evidence="3 4">
    <name type="scientific">Microbacterium schleiferi</name>
    <dbReference type="NCBI Taxonomy" id="69362"/>
    <lineage>
        <taxon>Bacteria</taxon>
        <taxon>Bacillati</taxon>
        <taxon>Actinomycetota</taxon>
        <taxon>Actinomycetes</taxon>
        <taxon>Micrococcales</taxon>
        <taxon>Microbacteriaceae</taxon>
        <taxon>Microbacterium</taxon>
    </lineage>
</organism>
<dbReference type="RefSeq" id="WP_331791763.1">
    <property type="nucleotide sequence ID" value="NZ_BAAAUO010000011.1"/>
</dbReference>
<evidence type="ECO:0008006" key="5">
    <source>
        <dbReference type="Google" id="ProtNLM"/>
    </source>
</evidence>
<evidence type="ECO:0000256" key="1">
    <source>
        <dbReference type="SAM" id="Phobius"/>
    </source>
</evidence>
<keyword evidence="1" id="KW-0812">Transmembrane</keyword>
<gene>
    <name evidence="3" type="ORF">V2V91_10245</name>
</gene>